<dbReference type="InterPro" id="IPR013320">
    <property type="entry name" value="ConA-like_dom_sf"/>
</dbReference>
<evidence type="ECO:0000313" key="7">
    <source>
        <dbReference type="EMBL" id="GAA3552934.1"/>
    </source>
</evidence>
<organism evidence="7 8">
    <name type="scientific">Microlunatus spumicola</name>
    <dbReference type="NCBI Taxonomy" id="81499"/>
    <lineage>
        <taxon>Bacteria</taxon>
        <taxon>Bacillati</taxon>
        <taxon>Actinomycetota</taxon>
        <taxon>Actinomycetes</taxon>
        <taxon>Propionibacteriales</taxon>
        <taxon>Propionibacteriaceae</taxon>
        <taxon>Microlunatus</taxon>
    </lineage>
</organism>
<dbReference type="CDD" id="cd18616">
    <property type="entry name" value="GH43_ABN-like"/>
    <property type="match status" value="1"/>
</dbReference>
<dbReference type="Gene3D" id="2.115.10.20">
    <property type="entry name" value="Glycosyl hydrolase domain, family 43"/>
    <property type="match status" value="1"/>
</dbReference>
<evidence type="ECO:0000256" key="2">
    <source>
        <dbReference type="ARBA" id="ARBA00009865"/>
    </source>
</evidence>
<feature type="chain" id="PRO_5045745536" description="Glycosyl hydrolases family 43" evidence="6">
    <location>
        <begin position="40"/>
        <end position="772"/>
    </location>
</feature>
<accession>A0ABP6WKF0</accession>
<dbReference type="InterPro" id="IPR023296">
    <property type="entry name" value="Glyco_hydro_beta-prop_sf"/>
</dbReference>
<dbReference type="Gene3D" id="2.60.120.200">
    <property type="match status" value="1"/>
</dbReference>
<dbReference type="InterPro" id="IPR050727">
    <property type="entry name" value="GH43_arabinanases"/>
</dbReference>
<protein>
    <recommendedName>
        <fullName evidence="9">Glycosyl hydrolases family 43</fullName>
    </recommendedName>
</protein>
<keyword evidence="6" id="KW-0732">Signal</keyword>
<comment type="caution">
    <text evidence="7">The sequence shown here is derived from an EMBL/GenBank/DDBJ whole genome shotgun (WGS) entry which is preliminary data.</text>
</comment>
<evidence type="ECO:0000256" key="5">
    <source>
        <dbReference type="SAM" id="MobiDB-lite"/>
    </source>
</evidence>
<dbReference type="Pfam" id="PF04616">
    <property type="entry name" value="Glyco_hydro_43"/>
    <property type="match status" value="1"/>
</dbReference>
<evidence type="ECO:0000256" key="6">
    <source>
        <dbReference type="SAM" id="SignalP"/>
    </source>
</evidence>
<evidence type="ECO:0000256" key="1">
    <source>
        <dbReference type="ARBA" id="ARBA00004834"/>
    </source>
</evidence>
<feature type="region of interest" description="Disordered" evidence="5">
    <location>
        <begin position="371"/>
        <end position="392"/>
    </location>
</feature>
<keyword evidence="4" id="KW-0326">Glycosidase</keyword>
<dbReference type="PANTHER" id="PTHR43301:SF3">
    <property type="entry name" value="ARABINAN ENDO-1,5-ALPHA-L-ARABINOSIDASE A-RELATED"/>
    <property type="match status" value="1"/>
</dbReference>
<dbReference type="InterPro" id="IPR006710">
    <property type="entry name" value="Glyco_hydro_43"/>
</dbReference>
<sequence>MTAVLPWTETAMKRLTRATAVPAAALTLLVAGGASPAFAAPPRVERATYANPVSKAFADTFADPSVIRGKDGWWYAFGTSDPLREGDDVTRPAQVPIARSHDLATWSYVGDAFSSSNRPTWAADGAALWAPDIRYVDGQYRLYYVVTQTTVTAGPNDNAVGMATAPTPAGPWTDSGSPVVAPRPGTSGKADDFLWTYDPSVVTEGGRQQLFYGSYYGGIFVQELAADGRTTVGRPTQVAIDNKFEGAYAVKHDGWWYLFASTANCCAGPTTGYSVQVGRSKKITGPYVDAQGVPLTASRAGGTPVLNQNGNRWVGAGHNAVTTDLAGRDWIVYHAIDRGDPYLNGTEGINERPMLVDRLDWVKGWPVVRAGKGPSTGEQQGPATGGRFATTFDSGVPARWREDGAWTERSEQQAGGFVSSAGAGSLLSSKVGTSARVEADLRSGGAAYGLSLRAGSSTVRAQVDPTAGTLRLTQQRPGHKDPTTDVDLPDGFSADAWHSVVLQVRDGEATASLTNARLGDPVANLDLDLRGSTRTVEQAGAVAQGAGVDVDNLSALPVAKPVSRLAPTPVPDRLDKKASDTFSGSSLGSGWSWVRKDAAATVDDGVLRWPTEAADLTGTSNSAGVLLRSPGSGDWTAETKLTIDLGTDDVRNYQQAGLVAYVDDDQFVRLSHVAIFDTRQTEFGHETPYAGGLSYGGTIVGPPAATTWLRITHRLDPENGEHELRAWTSRDGRTWVKGGVWTLPAGADVKVGLVSHGGAGATAKFSYFRVYR</sequence>
<dbReference type="EMBL" id="BAAAYR010000001">
    <property type="protein sequence ID" value="GAA3552934.1"/>
    <property type="molecule type" value="Genomic_DNA"/>
</dbReference>
<evidence type="ECO:0000256" key="4">
    <source>
        <dbReference type="ARBA" id="ARBA00023295"/>
    </source>
</evidence>
<comment type="similarity">
    <text evidence="2">Belongs to the glycosyl hydrolase 43 family.</text>
</comment>
<dbReference type="PANTHER" id="PTHR43301">
    <property type="entry name" value="ARABINAN ENDO-1,5-ALPHA-L-ARABINOSIDASE"/>
    <property type="match status" value="1"/>
</dbReference>
<keyword evidence="8" id="KW-1185">Reference proteome</keyword>
<dbReference type="SUPFAM" id="SSF75005">
    <property type="entry name" value="Arabinanase/levansucrase/invertase"/>
    <property type="match status" value="1"/>
</dbReference>
<feature type="signal peptide" evidence="6">
    <location>
        <begin position="1"/>
        <end position="39"/>
    </location>
</feature>
<evidence type="ECO:0000256" key="3">
    <source>
        <dbReference type="ARBA" id="ARBA00022801"/>
    </source>
</evidence>
<dbReference type="SUPFAM" id="SSF49899">
    <property type="entry name" value="Concanavalin A-like lectins/glucanases"/>
    <property type="match status" value="1"/>
</dbReference>
<gene>
    <name evidence="7" type="ORF">GCM10022197_05000</name>
</gene>
<dbReference type="Proteomes" id="UP001500767">
    <property type="component" value="Unassembled WGS sequence"/>
</dbReference>
<evidence type="ECO:0008006" key="9">
    <source>
        <dbReference type="Google" id="ProtNLM"/>
    </source>
</evidence>
<comment type="pathway">
    <text evidence="1">Glycan metabolism; L-arabinan degradation.</text>
</comment>
<name>A0ABP6WKF0_9ACTN</name>
<reference evidence="8" key="1">
    <citation type="journal article" date="2019" name="Int. J. Syst. Evol. Microbiol.">
        <title>The Global Catalogue of Microorganisms (GCM) 10K type strain sequencing project: providing services to taxonomists for standard genome sequencing and annotation.</title>
        <authorList>
            <consortium name="The Broad Institute Genomics Platform"/>
            <consortium name="The Broad Institute Genome Sequencing Center for Infectious Disease"/>
            <person name="Wu L."/>
            <person name="Ma J."/>
        </authorList>
    </citation>
    <scope>NUCLEOTIDE SEQUENCE [LARGE SCALE GENOMIC DNA]</scope>
    <source>
        <strain evidence="8">JCM 16540</strain>
    </source>
</reference>
<keyword evidence="3" id="KW-0378">Hydrolase</keyword>
<evidence type="ECO:0000313" key="8">
    <source>
        <dbReference type="Proteomes" id="UP001500767"/>
    </source>
</evidence>
<proteinExistence type="inferred from homology"/>